<organism evidence="1 2">
    <name type="scientific">Streptomyces violascens</name>
    <dbReference type="NCBI Taxonomy" id="67381"/>
    <lineage>
        <taxon>Bacteria</taxon>
        <taxon>Bacillati</taxon>
        <taxon>Actinomycetota</taxon>
        <taxon>Actinomycetes</taxon>
        <taxon>Kitasatosporales</taxon>
        <taxon>Streptomycetaceae</taxon>
        <taxon>Streptomyces</taxon>
    </lineage>
</organism>
<dbReference type="RefSeq" id="WP_189963450.1">
    <property type="nucleotide sequence ID" value="NZ_BMUA01000008.1"/>
</dbReference>
<comment type="caution">
    <text evidence="1">The sequence shown here is derived from an EMBL/GenBank/DDBJ whole genome shotgun (WGS) entry which is preliminary data.</text>
</comment>
<dbReference type="EMBL" id="BNDY01000017">
    <property type="protein sequence ID" value="GHI41927.1"/>
    <property type="molecule type" value="Genomic_DNA"/>
</dbReference>
<protein>
    <submittedName>
        <fullName evidence="1">Uncharacterized protein</fullName>
    </submittedName>
</protein>
<gene>
    <name evidence="1" type="ORF">Sviol_63350</name>
</gene>
<dbReference type="Proteomes" id="UP001050808">
    <property type="component" value="Unassembled WGS sequence"/>
</dbReference>
<evidence type="ECO:0000313" key="1">
    <source>
        <dbReference type="EMBL" id="GHI41927.1"/>
    </source>
</evidence>
<sequence>MATFPEIDSAGVAYQLQLFSGAVGGVPVMVGFPQGYEQLPNAEADLRAFADALAARWSLQVTAITKYSTTSAELAGA</sequence>
<keyword evidence="2" id="KW-1185">Reference proteome</keyword>
<name>A0ABQ3QXE5_9ACTN</name>
<reference evidence="1" key="1">
    <citation type="submission" date="2024-05" db="EMBL/GenBank/DDBJ databases">
        <title>Whole genome shotgun sequence of Streptomyces violascens NBRC 12920.</title>
        <authorList>
            <person name="Komaki H."/>
            <person name="Tamura T."/>
        </authorList>
    </citation>
    <scope>NUCLEOTIDE SEQUENCE</scope>
    <source>
        <strain evidence="1">NBRC 12920</strain>
    </source>
</reference>
<accession>A0ABQ3QXE5</accession>
<proteinExistence type="predicted"/>
<evidence type="ECO:0000313" key="2">
    <source>
        <dbReference type="Proteomes" id="UP001050808"/>
    </source>
</evidence>